<evidence type="ECO:0000256" key="4">
    <source>
        <dbReference type="ARBA" id="ARBA00022912"/>
    </source>
</evidence>
<evidence type="ECO:0000256" key="1">
    <source>
        <dbReference type="ARBA" id="ARBA00008601"/>
    </source>
</evidence>
<comment type="similarity">
    <text evidence="1">Belongs to the protein-tyrosine phosphatase family. Non-receptor class dual specificity subfamily.</text>
</comment>
<proteinExistence type="inferred from homology"/>
<evidence type="ECO:0000313" key="8">
    <source>
        <dbReference type="Proteomes" id="UP000186817"/>
    </source>
</evidence>
<keyword evidence="3" id="KW-0378">Hydrolase</keyword>
<feature type="domain" description="Tyrosine specific protein phosphatases" evidence="6">
    <location>
        <begin position="95"/>
        <end position="163"/>
    </location>
</feature>
<dbReference type="PROSITE" id="PS50056">
    <property type="entry name" value="TYR_PHOSPHATASE_2"/>
    <property type="match status" value="1"/>
</dbReference>
<dbReference type="PANTHER" id="PTHR10159:SF519">
    <property type="entry name" value="DUAL SPECIFICITY PROTEIN PHOSPHATASE MPK3"/>
    <property type="match status" value="1"/>
</dbReference>
<dbReference type="InterPro" id="IPR029021">
    <property type="entry name" value="Prot-tyrosine_phosphatase-like"/>
</dbReference>
<dbReference type="AlphaFoldDB" id="A0A1Q9D9A1"/>
<evidence type="ECO:0000256" key="2">
    <source>
        <dbReference type="ARBA" id="ARBA00013064"/>
    </source>
</evidence>
<dbReference type="InterPro" id="IPR000387">
    <property type="entry name" value="Tyr_Pase_dom"/>
</dbReference>
<dbReference type="EMBL" id="LSRX01000651">
    <property type="protein sequence ID" value="OLP91731.1"/>
    <property type="molecule type" value="Genomic_DNA"/>
</dbReference>
<dbReference type="GO" id="GO:0004725">
    <property type="term" value="F:protein tyrosine phosphatase activity"/>
    <property type="evidence" value="ECO:0007669"/>
    <property type="project" value="UniProtKB-EC"/>
</dbReference>
<dbReference type="Gene3D" id="3.90.190.10">
    <property type="entry name" value="Protein tyrosine phosphatase superfamily"/>
    <property type="match status" value="1"/>
</dbReference>
<dbReference type="SMART" id="SM00195">
    <property type="entry name" value="DSPc"/>
    <property type="match status" value="1"/>
</dbReference>
<dbReference type="SUPFAM" id="SSF52799">
    <property type="entry name" value="(Phosphotyrosine protein) phosphatases II"/>
    <property type="match status" value="1"/>
</dbReference>
<sequence>MAFTGDAEPAATEADDFYFPWSGTDASRREVSCILPGQLFLTNCRGVEDLPALKELGITHVLCINEQENTFPDQLVYFNVSDVTDDPEMADALKAKFESAFDFIDAATAAGGGCVVHCAAGISRSSTVVLAYLISRKSMTLRQAFAHTICRRRAMSSMYQARANAGGVDELHLSPDAMPHLVELLEPVPEARYPTKFEPLFHPKSGVENAMGKDRHVVMPASDAVSDSLPQEVLTMLPGAVFDLRLPRRVDEHQASIGVRDWHRGVAAVFSDSSLCSVRDVDGDFDLALARSQPRPSARCNDLYGYEWTWPRQLHESVEVIWPNDGFWERLVELECEEGLVGGDATGQGLETGGALVAAVAVQGVADLTEEDHRKAATTLDRDPGSAFRAKKVGVGGVLSWAASSPLVLSREWGNELTVVSCSSTEPLNILKTIGLSLAVNISAEKKGSLVVEILTLWIFEQAPPSLGDIPPATASMPKGSADWRRYSPAPPSLGDIPPATASMPKGSADWRRYSPVALLLVLTGLALGFVVHRAGSPLV</sequence>
<dbReference type="Proteomes" id="UP000186817">
    <property type="component" value="Unassembled WGS sequence"/>
</dbReference>
<evidence type="ECO:0000256" key="3">
    <source>
        <dbReference type="ARBA" id="ARBA00022801"/>
    </source>
</evidence>
<protein>
    <recommendedName>
        <fullName evidence="2">protein-tyrosine-phosphatase</fullName>
        <ecNumber evidence="2">3.1.3.48</ecNumber>
    </recommendedName>
</protein>
<keyword evidence="8" id="KW-1185">Reference proteome</keyword>
<gene>
    <name evidence="7" type="primary">STYX</name>
    <name evidence="7" type="ORF">AK812_SmicGene26527</name>
</gene>
<dbReference type="EC" id="3.1.3.48" evidence="2"/>
<dbReference type="PROSITE" id="PS00383">
    <property type="entry name" value="TYR_PHOSPHATASE_1"/>
    <property type="match status" value="1"/>
</dbReference>
<accession>A0A1Q9D9A1</accession>
<comment type="caution">
    <text evidence="7">The sequence shown here is derived from an EMBL/GenBank/DDBJ whole genome shotgun (WGS) entry which is preliminary data.</text>
</comment>
<dbReference type="PROSITE" id="PS50054">
    <property type="entry name" value="TYR_PHOSPHATASE_DUAL"/>
    <property type="match status" value="1"/>
</dbReference>
<dbReference type="Pfam" id="PF00782">
    <property type="entry name" value="DSPc"/>
    <property type="match status" value="1"/>
</dbReference>
<evidence type="ECO:0000313" key="7">
    <source>
        <dbReference type="EMBL" id="OLP91731.1"/>
    </source>
</evidence>
<dbReference type="OrthoDB" id="10252009at2759"/>
<keyword evidence="4" id="KW-0904">Protein phosphatase</keyword>
<dbReference type="InterPro" id="IPR016130">
    <property type="entry name" value="Tyr_Pase_AS"/>
</dbReference>
<evidence type="ECO:0000259" key="6">
    <source>
        <dbReference type="PROSITE" id="PS50056"/>
    </source>
</evidence>
<evidence type="ECO:0000259" key="5">
    <source>
        <dbReference type="PROSITE" id="PS50054"/>
    </source>
</evidence>
<organism evidence="7 8">
    <name type="scientific">Symbiodinium microadriaticum</name>
    <name type="common">Dinoflagellate</name>
    <name type="synonym">Zooxanthella microadriatica</name>
    <dbReference type="NCBI Taxonomy" id="2951"/>
    <lineage>
        <taxon>Eukaryota</taxon>
        <taxon>Sar</taxon>
        <taxon>Alveolata</taxon>
        <taxon>Dinophyceae</taxon>
        <taxon>Suessiales</taxon>
        <taxon>Symbiodiniaceae</taxon>
        <taxon>Symbiodinium</taxon>
    </lineage>
</organism>
<feature type="domain" description="Tyrosine-protein phosphatase" evidence="5">
    <location>
        <begin position="30"/>
        <end position="177"/>
    </location>
</feature>
<reference evidence="7 8" key="1">
    <citation type="submission" date="2016-02" db="EMBL/GenBank/DDBJ databases">
        <title>Genome analysis of coral dinoflagellate symbionts highlights evolutionary adaptations to a symbiotic lifestyle.</title>
        <authorList>
            <person name="Aranda M."/>
            <person name="Li Y."/>
            <person name="Liew Y.J."/>
            <person name="Baumgarten S."/>
            <person name="Simakov O."/>
            <person name="Wilson M."/>
            <person name="Piel J."/>
            <person name="Ashoor H."/>
            <person name="Bougouffa S."/>
            <person name="Bajic V.B."/>
            <person name="Ryu T."/>
            <person name="Ravasi T."/>
            <person name="Bayer T."/>
            <person name="Micklem G."/>
            <person name="Kim H."/>
            <person name="Bhak J."/>
            <person name="Lajeunesse T.C."/>
            <person name="Voolstra C.R."/>
        </authorList>
    </citation>
    <scope>NUCLEOTIDE SEQUENCE [LARGE SCALE GENOMIC DNA]</scope>
    <source>
        <strain evidence="7 8">CCMP2467</strain>
    </source>
</reference>
<dbReference type="PANTHER" id="PTHR10159">
    <property type="entry name" value="DUAL SPECIFICITY PROTEIN PHOSPHATASE"/>
    <property type="match status" value="1"/>
</dbReference>
<dbReference type="GO" id="GO:0005737">
    <property type="term" value="C:cytoplasm"/>
    <property type="evidence" value="ECO:0007669"/>
    <property type="project" value="TreeGrafter"/>
</dbReference>
<dbReference type="CDD" id="cd14498">
    <property type="entry name" value="DSP"/>
    <property type="match status" value="1"/>
</dbReference>
<name>A0A1Q9D9A1_SYMMI</name>
<dbReference type="InterPro" id="IPR020422">
    <property type="entry name" value="TYR_PHOSPHATASE_DUAL_dom"/>
</dbReference>
<dbReference type="InterPro" id="IPR000340">
    <property type="entry name" value="Dual-sp_phosphatase_cat-dom"/>
</dbReference>
<dbReference type="GO" id="GO:0043409">
    <property type="term" value="P:negative regulation of MAPK cascade"/>
    <property type="evidence" value="ECO:0007669"/>
    <property type="project" value="TreeGrafter"/>
</dbReference>